<gene>
    <name evidence="1" type="ORF">CP258_00700</name>
</gene>
<dbReference type="InterPro" id="IPR036188">
    <property type="entry name" value="FAD/NAD-bd_sf"/>
</dbReference>
<proteinExistence type="predicted"/>
<dbReference type="Gene3D" id="3.50.50.60">
    <property type="entry name" value="FAD/NAD(P)-binding domain"/>
    <property type="match status" value="2"/>
</dbReference>
<dbReference type="RefSeq" id="WP_048653253.1">
    <property type="nucleotide sequence ID" value="NC_017945.3"/>
</dbReference>
<dbReference type="Pfam" id="PF13450">
    <property type="entry name" value="NAD_binding_8"/>
    <property type="match status" value="1"/>
</dbReference>
<dbReference type="KEGG" id="coe:CP258_00700"/>
<dbReference type="PANTHER" id="PTHR10668">
    <property type="entry name" value="PHYTOENE DEHYDROGENASE"/>
    <property type="match status" value="1"/>
</dbReference>
<dbReference type="PANTHER" id="PTHR10668:SF105">
    <property type="entry name" value="DEHYDROGENASE-RELATED"/>
    <property type="match status" value="1"/>
</dbReference>
<sequence>MGFSNKLRRDPRTAIIVGSGPNGLAAAVILADAGLSVTVVEASTTIGGGTRSAELILPGVMHDICSAVHPLAKASPFYHRYADQLTEHGLRFANAEIDMVHILDKHHSATLHTAVSRTADGFRDAWDRHAWRSTFGPLANSADSIADEFLRPMLHLPRYPLLFARFGINAGLPASWSAYRFHSAEARALFTGIAAHAFTPLNFPGSAAPGTMLTVAGHKHGWPVAIGGSQAIADALTALLESLGGTVVTGQPVTEIDQVSDADIILLDTSVEAAASILKGSLPDRIARSWIRFRRGPAVAKVDYIIEGDVPWSRPDARKSGTVHLGGTSDQIKAAEKDCWVGRLPERPFTLVSQQYLADASRSVKRAGQQLNPLWAYAHVPAGWKGTKVETFELVTAQIEDVAPGFREQIIDWVAYSPDAIEAYNRNNIGGDISGGANDLLQLLARPRMSPEPYFTGVPGVYLCSSSTAPGGGVHFMSGMNAALTALRQGHGYF</sequence>
<dbReference type="Proteomes" id="UP000006465">
    <property type="component" value="Chromosome"/>
</dbReference>
<protein>
    <submittedName>
        <fullName evidence="1">FAD-dependent oxidoreductase</fullName>
    </submittedName>
</protein>
<dbReference type="EMBL" id="CP003540">
    <property type="protein sequence ID" value="QGW56925.1"/>
    <property type="molecule type" value="Genomic_DNA"/>
</dbReference>
<reference evidence="1 2" key="1">
    <citation type="journal article" date="2013" name="J. Biotechnol.">
        <title>Genome sequence of Corynebacterium pseudotuberculosis biovar equi strain 258 and prediction of antigenic targets to improve biotechnological vaccine production.</title>
        <authorList>
            <person name="Soares S.C."/>
            <person name="Trost E."/>
            <person name="Ramos R.T."/>
            <person name="Carneiro A.R."/>
            <person name="Santos A.R."/>
            <person name="Pinto A.C."/>
            <person name="Barbosa E."/>
            <person name="Aburjaile F."/>
            <person name="Ali A."/>
            <person name="Diniz C.A."/>
            <person name="Hassan S.S."/>
            <person name="Fiaux K."/>
            <person name="Guimaraes L.C."/>
            <person name="Bakhtiar S.M."/>
            <person name="Pereira U."/>
            <person name="Almeida S.S."/>
            <person name="Abreu V.A."/>
            <person name="Rocha F.S."/>
            <person name="Dorella F.A."/>
            <person name="Miyoshi A."/>
            <person name="Silva A."/>
            <person name="Azevedo V."/>
            <person name="Tauch A."/>
        </authorList>
    </citation>
    <scope>NUCLEOTIDE SEQUENCE [LARGE SCALE GENOMIC DNA]</scope>
    <source>
        <strain evidence="1 2">258</strain>
    </source>
</reference>
<dbReference type="AlphaFoldDB" id="A0AAX1FL68"/>
<accession>A0AAX1FL68</accession>
<evidence type="ECO:0000313" key="2">
    <source>
        <dbReference type="Proteomes" id="UP000006465"/>
    </source>
</evidence>
<evidence type="ECO:0000313" key="1">
    <source>
        <dbReference type="EMBL" id="QGW56925.1"/>
    </source>
</evidence>
<organism evidence="1 2">
    <name type="scientific">Corynebacterium pseudotuberculosis 258</name>
    <dbReference type="NCBI Taxonomy" id="1168865"/>
    <lineage>
        <taxon>Bacteria</taxon>
        <taxon>Bacillati</taxon>
        <taxon>Actinomycetota</taxon>
        <taxon>Actinomycetes</taxon>
        <taxon>Mycobacteriales</taxon>
        <taxon>Corynebacteriaceae</taxon>
        <taxon>Corynebacterium</taxon>
    </lineage>
</organism>
<dbReference type="SUPFAM" id="SSF51905">
    <property type="entry name" value="FAD/NAD(P)-binding domain"/>
    <property type="match status" value="1"/>
</dbReference>
<name>A0AAX1FL68_CORPS</name>